<dbReference type="Pfam" id="PF05130">
    <property type="entry name" value="FlgN"/>
    <property type="match status" value="1"/>
</dbReference>
<dbReference type="eggNOG" id="COG3418">
    <property type="taxonomic scope" value="Bacteria"/>
</dbReference>
<dbReference type="EMBL" id="JPKR02000002">
    <property type="protein sequence ID" value="KGD73660.2"/>
    <property type="molecule type" value="Genomic_DNA"/>
</dbReference>
<evidence type="ECO:0008006" key="6">
    <source>
        <dbReference type="Google" id="ProtNLM"/>
    </source>
</evidence>
<accession>A0A095VG88</accession>
<keyword evidence="3" id="KW-1005">Bacterial flagellum biogenesis</keyword>
<comment type="caution">
    <text evidence="4">The sequence shown here is derived from an EMBL/GenBank/DDBJ whole genome shotgun (WGS) entry which is preliminary data.</text>
</comment>
<dbReference type="GO" id="GO:0044780">
    <property type="term" value="P:bacterial-type flagellum assembly"/>
    <property type="evidence" value="ECO:0007669"/>
    <property type="project" value="InterPro"/>
</dbReference>
<dbReference type="SUPFAM" id="SSF140566">
    <property type="entry name" value="FlgN-like"/>
    <property type="match status" value="1"/>
</dbReference>
<dbReference type="InterPro" id="IPR007809">
    <property type="entry name" value="FlgN-like"/>
</dbReference>
<comment type="function">
    <text evidence="1">Required for the efficient initiation of filament assembly.</text>
</comment>
<evidence type="ECO:0000256" key="1">
    <source>
        <dbReference type="ARBA" id="ARBA00002397"/>
    </source>
</evidence>
<dbReference type="AlphaFoldDB" id="A0A095VG88"/>
<evidence type="ECO:0000313" key="4">
    <source>
        <dbReference type="EMBL" id="KGD73660.2"/>
    </source>
</evidence>
<proteinExistence type="inferred from homology"/>
<dbReference type="InterPro" id="IPR036679">
    <property type="entry name" value="FlgN-like_sf"/>
</dbReference>
<dbReference type="Gene3D" id="1.20.58.300">
    <property type="entry name" value="FlgN-like"/>
    <property type="match status" value="1"/>
</dbReference>
<evidence type="ECO:0000256" key="3">
    <source>
        <dbReference type="ARBA" id="ARBA00022795"/>
    </source>
</evidence>
<name>A0A095VG88_9GAMM</name>
<organism evidence="4 5">
    <name type="scientific">Tatumella morbirosei</name>
    <dbReference type="NCBI Taxonomy" id="642227"/>
    <lineage>
        <taxon>Bacteria</taxon>
        <taxon>Pseudomonadati</taxon>
        <taxon>Pseudomonadota</taxon>
        <taxon>Gammaproteobacteria</taxon>
        <taxon>Enterobacterales</taxon>
        <taxon>Erwiniaceae</taxon>
        <taxon>Tatumella</taxon>
    </lineage>
</organism>
<protein>
    <recommendedName>
        <fullName evidence="6">Flagellar biosynthesis protein FlgN</fullName>
    </recommendedName>
</protein>
<comment type="similarity">
    <text evidence="2">Belongs to the FlgN family.</text>
</comment>
<dbReference type="RefSeq" id="WP_038020030.1">
    <property type="nucleotide sequence ID" value="NZ_JPKR02000002.1"/>
</dbReference>
<dbReference type="OrthoDB" id="6462803at2"/>
<sequence length="139" mass="15862">MQTNVRGKLKIIIQNMQQVLSSLQLMIQREQQELSSARPDSYRLQSLTEDKQAALNTLGYLDTRLTETGQPVGLTAPFARSEELHSMWLDLCHQLSVLQQANQHTGMLLQQQFQWTQQALAVLTPLKNQHFYGPDGQTK</sequence>
<evidence type="ECO:0000256" key="2">
    <source>
        <dbReference type="ARBA" id="ARBA00007703"/>
    </source>
</evidence>
<reference evidence="4" key="1">
    <citation type="submission" date="2014-12" db="EMBL/GenBank/DDBJ databases">
        <title>The draft genome of the Tatumella morbirosei type strain, LMG23360T isolated from pineapple rot.</title>
        <authorList>
            <person name="Smits T.H."/>
            <person name="Palmer M."/>
            <person name="Venter S.N."/>
            <person name="Duffy B."/>
            <person name="Steenkamp E.T."/>
            <person name="Chan W.Y."/>
            <person name="Coutinho T.A."/>
            <person name="Coetzee M.P."/>
            <person name="De Maayer P."/>
        </authorList>
    </citation>
    <scope>NUCLEOTIDE SEQUENCE [LARGE SCALE GENOMIC DNA]</scope>
    <source>
        <strain evidence="4">LMG 23360</strain>
    </source>
</reference>
<keyword evidence="5" id="KW-1185">Reference proteome</keyword>
<gene>
    <name evidence="4" type="ORF">HA49_10445</name>
</gene>
<evidence type="ECO:0000313" key="5">
    <source>
        <dbReference type="Proteomes" id="UP000029577"/>
    </source>
</evidence>
<dbReference type="Proteomes" id="UP000029577">
    <property type="component" value="Unassembled WGS sequence"/>
</dbReference>
<dbReference type="STRING" id="642227.HA49_10445"/>